<organism evidence="5 6">
    <name type="scientific">Paenibacillus macquariensis</name>
    <dbReference type="NCBI Taxonomy" id="948756"/>
    <lineage>
        <taxon>Bacteria</taxon>
        <taxon>Bacillati</taxon>
        <taxon>Bacillota</taxon>
        <taxon>Bacilli</taxon>
        <taxon>Bacillales</taxon>
        <taxon>Paenibacillaceae</taxon>
        <taxon>Paenibacillus</taxon>
    </lineage>
</organism>
<evidence type="ECO:0000256" key="2">
    <source>
        <dbReference type="ARBA" id="ARBA00023125"/>
    </source>
</evidence>
<keyword evidence="6" id="KW-1185">Reference proteome</keyword>
<name>A0ABY1JPG1_9BACL</name>
<dbReference type="Proteomes" id="UP000186666">
    <property type="component" value="Unassembled WGS sequence"/>
</dbReference>
<evidence type="ECO:0000256" key="1">
    <source>
        <dbReference type="ARBA" id="ARBA00023015"/>
    </source>
</evidence>
<dbReference type="PROSITE" id="PS50995">
    <property type="entry name" value="HTH_MARR_2"/>
    <property type="match status" value="1"/>
</dbReference>
<keyword evidence="2 5" id="KW-0238">DNA-binding</keyword>
<dbReference type="Gene3D" id="1.10.10.10">
    <property type="entry name" value="Winged helix-like DNA-binding domain superfamily/Winged helix DNA-binding domain"/>
    <property type="match status" value="1"/>
</dbReference>
<evidence type="ECO:0000313" key="5">
    <source>
        <dbReference type="EMBL" id="SIQ53140.1"/>
    </source>
</evidence>
<proteinExistence type="predicted"/>
<dbReference type="RefSeq" id="WP_139331534.1">
    <property type="nucleotide sequence ID" value="NZ_FTNK01000002.1"/>
</dbReference>
<keyword evidence="1" id="KW-0805">Transcription regulation</keyword>
<dbReference type="Pfam" id="PF01047">
    <property type="entry name" value="MarR"/>
    <property type="match status" value="1"/>
</dbReference>
<dbReference type="InterPro" id="IPR036390">
    <property type="entry name" value="WH_DNA-bd_sf"/>
</dbReference>
<accession>A0ABY1JPG1</accession>
<evidence type="ECO:0000259" key="4">
    <source>
        <dbReference type="PROSITE" id="PS50995"/>
    </source>
</evidence>
<dbReference type="SUPFAM" id="SSF46785">
    <property type="entry name" value="Winged helix' DNA-binding domain"/>
    <property type="match status" value="1"/>
</dbReference>
<dbReference type="SMART" id="SM00347">
    <property type="entry name" value="HTH_MARR"/>
    <property type="match status" value="1"/>
</dbReference>
<dbReference type="InterPro" id="IPR036388">
    <property type="entry name" value="WH-like_DNA-bd_sf"/>
</dbReference>
<dbReference type="PRINTS" id="PR00598">
    <property type="entry name" value="HTHMARR"/>
</dbReference>
<dbReference type="GO" id="GO:0003677">
    <property type="term" value="F:DNA binding"/>
    <property type="evidence" value="ECO:0007669"/>
    <property type="project" value="UniProtKB-KW"/>
</dbReference>
<sequence>MSNNEGFYEISSMFKTFLKGITQDWNKQGHELSMTQCKTLYSLSKKGPQKVSQLASSLHFTAAAITGITDHLFAEGYVNKERAESDRRVVNITITKKGEDMIKGLMENQRELMGNYFKVLPDEDIVHLRRIFATLISKIDNS</sequence>
<keyword evidence="3" id="KW-0804">Transcription</keyword>
<gene>
    <name evidence="5" type="ORF">SAMN05421578_102442</name>
</gene>
<protein>
    <submittedName>
        <fullName evidence="5">DNA-binding transcriptional regulator, MarR family</fullName>
    </submittedName>
</protein>
<dbReference type="PANTHER" id="PTHR42756">
    <property type="entry name" value="TRANSCRIPTIONAL REGULATOR, MARR"/>
    <property type="match status" value="1"/>
</dbReference>
<evidence type="ECO:0000313" key="6">
    <source>
        <dbReference type="Proteomes" id="UP000186666"/>
    </source>
</evidence>
<dbReference type="InterPro" id="IPR000835">
    <property type="entry name" value="HTH_MarR-typ"/>
</dbReference>
<dbReference type="PANTHER" id="PTHR42756:SF1">
    <property type="entry name" value="TRANSCRIPTIONAL REPRESSOR OF EMRAB OPERON"/>
    <property type="match status" value="1"/>
</dbReference>
<feature type="domain" description="HTH marR-type" evidence="4">
    <location>
        <begin position="3"/>
        <end position="137"/>
    </location>
</feature>
<dbReference type="EMBL" id="FTNK01000002">
    <property type="protein sequence ID" value="SIQ53140.1"/>
    <property type="molecule type" value="Genomic_DNA"/>
</dbReference>
<comment type="caution">
    <text evidence="5">The sequence shown here is derived from an EMBL/GenBank/DDBJ whole genome shotgun (WGS) entry which is preliminary data.</text>
</comment>
<evidence type="ECO:0000256" key="3">
    <source>
        <dbReference type="ARBA" id="ARBA00023163"/>
    </source>
</evidence>
<reference evidence="5 6" key="1">
    <citation type="submission" date="2017-01" db="EMBL/GenBank/DDBJ databases">
        <authorList>
            <person name="Varghese N."/>
            <person name="Submissions S."/>
        </authorList>
    </citation>
    <scope>NUCLEOTIDE SEQUENCE [LARGE SCALE GENOMIC DNA]</scope>
    <source>
        <strain evidence="5 6">ATCC 23464</strain>
    </source>
</reference>